<evidence type="ECO:0000256" key="4">
    <source>
        <dbReference type="ARBA" id="ARBA00022432"/>
    </source>
</evidence>
<dbReference type="AlphaFoldDB" id="A0A1G2F946"/>
<evidence type="ECO:0000313" key="9">
    <source>
        <dbReference type="Proteomes" id="UP000179099"/>
    </source>
</evidence>
<comment type="caution">
    <text evidence="8">The sequence shown here is derived from an EMBL/GenBank/DDBJ whole genome shotgun (WGS) entry which is preliminary data.</text>
</comment>
<evidence type="ECO:0000256" key="2">
    <source>
        <dbReference type="ARBA" id="ARBA00006542"/>
    </source>
</evidence>
<feature type="domain" description="Glucose-6-phosphate isomerase prokaryote" evidence="7">
    <location>
        <begin position="47"/>
        <end position="198"/>
    </location>
</feature>
<comment type="pathway">
    <text evidence="1">Carbohydrate degradation; glycolysis; D-glyceraldehyde 3-phosphate and glycerone phosphate from D-glucose: step 2/4.</text>
</comment>
<gene>
    <name evidence="8" type="ORF">A2Y98_02060</name>
</gene>
<evidence type="ECO:0000256" key="6">
    <source>
        <dbReference type="ARBA" id="ARBA00029321"/>
    </source>
</evidence>
<dbReference type="GO" id="GO:0005737">
    <property type="term" value="C:cytoplasm"/>
    <property type="evidence" value="ECO:0007669"/>
    <property type="project" value="InterPro"/>
</dbReference>
<dbReference type="GO" id="GO:0006094">
    <property type="term" value="P:gluconeogenesis"/>
    <property type="evidence" value="ECO:0007669"/>
    <property type="project" value="UniProtKB-KW"/>
</dbReference>
<keyword evidence="5" id="KW-0324">Glycolysis</keyword>
<dbReference type="GO" id="GO:0004347">
    <property type="term" value="F:glucose-6-phosphate isomerase activity"/>
    <property type="evidence" value="ECO:0007669"/>
    <property type="project" value="UniProtKB-EC"/>
</dbReference>
<evidence type="ECO:0000259" key="7">
    <source>
        <dbReference type="Pfam" id="PF06560"/>
    </source>
</evidence>
<keyword evidence="4" id="KW-0312">Gluconeogenesis</keyword>
<dbReference type="UniPathway" id="UPA00109">
    <property type="reaction ID" value="UER00181"/>
</dbReference>
<dbReference type="Proteomes" id="UP000179099">
    <property type="component" value="Unassembled WGS sequence"/>
</dbReference>
<dbReference type="EMBL" id="MHMW01000011">
    <property type="protein sequence ID" value="OGZ34407.1"/>
    <property type="molecule type" value="Genomic_DNA"/>
</dbReference>
<evidence type="ECO:0000313" key="8">
    <source>
        <dbReference type="EMBL" id="OGZ34407.1"/>
    </source>
</evidence>
<accession>A0A1G2F946</accession>
<dbReference type="InterPro" id="IPR011051">
    <property type="entry name" value="RmlC_Cupin_sf"/>
</dbReference>
<proteinExistence type="inferred from homology"/>
<dbReference type="GO" id="GO:0006096">
    <property type="term" value="P:glycolytic process"/>
    <property type="evidence" value="ECO:0007669"/>
    <property type="project" value="UniProtKB-UniPathway"/>
</dbReference>
<reference evidence="8 9" key="1">
    <citation type="journal article" date="2016" name="Nat. Commun.">
        <title>Thousands of microbial genomes shed light on interconnected biogeochemical processes in an aquifer system.</title>
        <authorList>
            <person name="Anantharaman K."/>
            <person name="Brown C.T."/>
            <person name="Hug L.A."/>
            <person name="Sharon I."/>
            <person name="Castelle C.J."/>
            <person name="Probst A.J."/>
            <person name="Thomas B.C."/>
            <person name="Singh A."/>
            <person name="Wilkins M.J."/>
            <person name="Karaoz U."/>
            <person name="Brodie E.L."/>
            <person name="Williams K.H."/>
            <person name="Hubbard S.S."/>
            <person name="Banfield J.F."/>
        </authorList>
    </citation>
    <scope>NUCLEOTIDE SEQUENCE [LARGE SCALE GENOMIC DNA]</scope>
</reference>
<evidence type="ECO:0000256" key="5">
    <source>
        <dbReference type="ARBA" id="ARBA00023152"/>
    </source>
</evidence>
<protein>
    <recommendedName>
        <fullName evidence="3">glucose-6-phosphate isomerase</fullName>
        <ecNumber evidence="3">5.3.1.9</ecNumber>
    </recommendedName>
</protein>
<dbReference type="Pfam" id="PF06560">
    <property type="entry name" value="GPI"/>
    <property type="match status" value="1"/>
</dbReference>
<name>A0A1G2F946_9BACT</name>
<dbReference type="STRING" id="1801992.A2Y98_02060"/>
<evidence type="ECO:0000256" key="1">
    <source>
        <dbReference type="ARBA" id="ARBA00004926"/>
    </source>
</evidence>
<dbReference type="InterPro" id="IPR014710">
    <property type="entry name" value="RmlC-like_jellyroll"/>
</dbReference>
<comment type="similarity">
    <text evidence="2">Belongs to the archaeal-type GPI family.</text>
</comment>
<dbReference type="CDD" id="cd02218">
    <property type="entry name" value="cupin_PGI"/>
    <property type="match status" value="1"/>
</dbReference>
<sequence length="268" mass="30579">MADLKNNLSLPISLNENEILEFHDPMASINPKHRTLAEMKDYLADAKASFPGESVYDMYRSVHLPQDTEKFKNAGLRFDITVVHPGLLGREFSKTLGHFHPFKPGTAVRYPEIYEVVRGKALFLMQRMDDSFSQVLDCYSVEASEGQDVIFLPGYAHFLINTTDEILITSNWSGDNFESLYEPVARYHGAAYYVFKGTDGQPEFKPNKNYASVPELKKLRPKELSHFGLIFEQPAYLTGQKSPNMLQFLINPDLYLEELTVEKCYSEA</sequence>
<dbReference type="Gene3D" id="2.60.120.10">
    <property type="entry name" value="Jelly Rolls"/>
    <property type="match status" value="1"/>
</dbReference>
<evidence type="ECO:0000256" key="3">
    <source>
        <dbReference type="ARBA" id="ARBA00011952"/>
    </source>
</evidence>
<dbReference type="InterPro" id="IPR010551">
    <property type="entry name" value="G6P_isomerase_prok"/>
</dbReference>
<organism evidence="8 9">
    <name type="scientific">Candidatus Portnoybacteria bacterium RBG_19FT_COMBO_36_7</name>
    <dbReference type="NCBI Taxonomy" id="1801992"/>
    <lineage>
        <taxon>Bacteria</taxon>
        <taxon>Candidatus Portnoyibacteriota</taxon>
    </lineage>
</organism>
<dbReference type="SUPFAM" id="SSF51182">
    <property type="entry name" value="RmlC-like cupins"/>
    <property type="match status" value="1"/>
</dbReference>
<dbReference type="EC" id="5.3.1.9" evidence="3"/>
<comment type="catalytic activity">
    <reaction evidence="6">
        <text>alpha-D-glucose 6-phosphate = beta-D-fructose 6-phosphate</text>
        <dbReference type="Rhea" id="RHEA:11816"/>
        <dbReference type="ChEBI" id="CHEBI:57634"/>
        <dbReference type="ChEBI" id="CHEBI:58225"/>
        <dbReference type="EC" id="5.3.1.9"/>
    </reaction>
</comment>